<dbReference type="Gene3D" id="3.40.190.290">
    <property type="match status" value="1"/>
</dbReference>
<gene>
    <name evidence="6" type="ORF">OE647_09810</name>
</gene>
<keyword evidence="7" id="KW-1185">Reference proteome</keyword>
<dbReference type="InterPro" id="IPR036388">
    <property type="entry name" value="WH-like_DNA-bd_sf"/>
</dbReference>
<sequence>MSSDTGAPSSRLDWNDLELILAICRAESLSGAARILGQTHSTIFRRINAAEARTGVRFFDRFPHGYVMTDAGRAAMAHAERIENEVHALGREILGRDESLSGRIRMTCPESFAEEHAPGILARFCHKHPDIQIDLAPGHGAADLNRREAEVAIRATRAAPDSAFGRKICEFRFALYSSPDYLAREGHKTLPEHNFCLIEGTMGWLVPRVWKTPEQGDQRTVFQCRASRAVQNAAAEGLGLTLLPCYVGDADDRLLRVSDPIAWLDLDLWVLTHRDLTNTARVRALMTHLYGELSARAYYFGGDMKQTHKVNYLRRGA</sequence>
<dbReference type="SUPFAM" id="SSF53850">
    <property type="entry name" value="Periplasmic binding protein-like II"/>
    <property type="match status" value="1"/>
</dbReference>
<dbReference type="Pfam" id="PF00126">
    <property type="entry name" value="HTH_1"/>
    <property type="match status" value="1"/>
</dbReference>
<dbReference type="PROSITE" id="PS50931">
    <property type="entry name" value="HTH_LYSR"/>
    <property type="match status" value="1"/>
</dbReference>
<dbReference type="InterPro" id="IPR005119">
    <property type="entry name" value="LysR_subst-bd"/>
</dbReference>
<evidence type="ECO:0000313" key="6">
    <source>
        <dbReference type="EMBL" id="MCV2865032.1"/>
    </source>
</evidence>
<keyword evidence="4" id="KW-0804">Transcription</keyword>
<accession>A0ABT2Z1Q7</accession>
<comment type="caution">
    <text evidence="6">The sequence shown here is derived from an EMBL/GenBank/DDBJ whole genome shotgun (WGS) entry which is preliminary data.</text>
</comment>
<organism evidence="6 7">
    <name type="scientific">Albidovulum sediminicola</name>
    <dbReference type="NCBI Taxonomy" id="2984331"/>
    <lineage>
        <taxon>Bacteria</taxon>
        <taxon>Pseudomonadati</taxon>
        <taxon>Pseudomonadota</taxon>
        <taxon>Alphaproteobacteria</taxon>
        <taxon>Rhodobacterales</taxon>
        <taxon>Paracoccaceae</taxon>
        <taxon>Albidovulum</taxon>
    </lineage>
</organism>
<evidence type="ECO:0000313" key="7">
    <source>
        <dbReference type="Proteomes" id="UP001652503"/>
    </source>
</evidence>
<feature type="domain" description="HTH lysR-type" evidence="5">
    <location>
        <begin position="12"/>
        <end position="69"/>
    </location>
</feature>
<proteinExistence type="inferred from homology"/>
<dbReference type="PANTHER" id="PTHR30537:SF3">
    <property type="entry name" value="TRANSCRIPTIONAL REGULATORY PROTEIN"/>
    <property type="match status" value="1"/>
</dbReference>
<dbReference type="SUPFAM" id="SSF46785">
    <property type="entry name" value="Winged helix' DNA-binding domain"/>
    <property type="match status" value="1"/>
</dbReference>
<dbReference type="InterPro" id="IPR036390">
    <property type="entry name" value="WH_DNA-bd_sf"/>
</dbReference>
<dbReference type="Gene3D" id="1.10.10.10">
    <property type="entry name" value="Winged helix-like DNA-binding domain superfamily/Winged helix DNA-binding domain"/>
    <property type="match status" value="1"/>
</dbReference>
<evidence type="ECO:0000256" key="3">
    <source>
        <dbReference type="ARBA" id="ARBA00023125"/>
    </source>
</evidence>
<evidence type="ECO:0000256" key="2">
    <source>
        <dbReference type="ARBA" id="ARBA00023015"/>
    </source>
</evidence>
<comment type="similarity">
    <text evidence="1">Belongs to the LysR transcriptional regulatory family.</text>
</comment>
<dbReference type="InterPro" id="IPR000847">
    <property type="entry name" value="LysR_HTH_N"/>
</dbReference>
<evidence type="ECO:0000256" key="4">
    <source>
        <dbReference type="ARBA" id="ARBA00023163"/>
    </source>
</evidence>
<dbReference type="Pfam" id="PF03466">
    <property type="entry name" value="LysR_substrate"/>
    <property type="match status" value="1"/>
</dbReference>
<evidence type="ECO:0000259" key="5">
    <source>
        <dbReference type="PROSITE" id="PS50931"/>
    </source>
</evidence>
<dbReference type="PANTHER" id="PTHR30537">
    <property type="entry name" value="HTH-TYPE TRANSCRIPTIONAL REGULATOR"/>
    <property type="match status" value="1"/>
</dbReference>
<keyword evidence="2" id="KW-0805">Transcription regulation</keyword>
<dbReference type="RefSeq" id="WP_263721551.1">
    <property type="nucleotide sequence ID" value="NZ_JAOWLA010000008.1"/>
</dbReference>
<keyword evidence="3" id="KW-0238">DNA-binding</keyword>
<reference evidence="6 7" key="1">
    <citation type="submission" date="2022-10" db="EMBL/GenBank/DDBJ databases">
        <title>Defluviimonas sp. nov., isolated from ocean surface water.</title>
        <authorList>
            <person name="He W."/>
            <person name="Wang L."/>
            <person name="Zhang D.-F."/>
        </authorList>
    </citation>
    <scope>NUCLEOTIDE SEQUENCE [LARGE SCALE GENOMIC DNA]</scope>
    <source>
        <strain evidence="6 7">WL0075</strain>
    </source>
</reference>
<evidence type="ECO:0000256" key="1">
    <source>
        <dbReference type="ARBA" id="ARBA00009437"/>
    </source>
</evidence>
<name>A0ABT2Z1Q7_9RHOB</name>
<dbReference type="InterPro" id="IPR058163">
    <property type="entry name" value="LysR-type_TF_proteobact-type"/>
</dbReference>
<protein>
    <submittedName>
        <fullName evidence="6">LysR family transcriptional regulator</fullName>
    </submittedName>
</protein>
<dbReference type="EMBL" id="JAOWLA010000008">
    <property type="protein sequence ID" value="MCV2865032.1"/>
    <property type="molecule type" value="Genomic_DNA"/>
</dbReference>
<dbReference type="Proteomes" id="UP001652503">
    <property type="component" value="Unassembled WGS sequence"/>
</dbReference>